<evidence type="ECO:0000256" key="4">
    <source>
        <dbReference type="ARBA" id="ARBA00022679"/>
    </source>
</evidence>
<feature type="active site" description="Proton acceptor" evidence="12">
    <location>
        <position position="242"/>
    </location>
</feature>
<feature type="binding site" evidence="12">
    <location>
        <begin position="241"/>
        <end position="242"/>
    </location>
    <ligand>
        <name>ATP</name>
        <dbReference type="ChEBI" id="CHEBI:30616"/>
    </ligand>
</feature>
<dbReference type="GeneID" id="83605071"/>
<evidence type="ECO:0000256" key="11">
    <source>
        <dbReference type="ARBA" id="ARBA00023277"/>
    </source>
</evidence>
<comment type="similarity">
    <text evidence="1">Belongs to the carbohydrate kinase pfkB family.</text>
</comment>
<dbReference type="InterPro" id="IPR002139">
    <property type="entry name" value="Ribo/fructo_kinase"/>
</dbReference>
<dbReference type="SUPFAM" id="SSF53613">
    <property type="entry name" value="Ribokinase-like"/>
    <property type="match status" value="1"/>
</dbReference>
<comment type="subunit">
    <text evidence="12">Homodimer.</text>
</comment>
<name>A0AAW9K6Q3_CARML</name>
<evidence type="ECO:0000313" key="15">
    <source>
        <dbReference type="Proteomes" id="UP001290462"/>
    </source>
</evidence>
<dbReference type="EC" id="2.7.1.15" evidence="2 12"/>
<evidence type="ECO:0000256" key="12">
    <source>
        <dbReference type="HAMAP-Rule" id="MF_01987"/>
    </source>
</evidence>
<keyword evidence="6 12" id="KW-0547">Nucleotide-binding</keyword>
<dbReference type="Pfam" id="PF00294">
    <property type="entry name" value="PfkB"/>
    <property type="match status" value="1"/>
</dbReference>
<keyword evidence="12" id="KW-0963">Cytoplasm</keyword>
<dbReference type="InterPro" id="IPR002173">
    <property type="entry name" value="Carboh/pur_kinase_PfkB_CS"/>
</dbReference>
<comment type="caution">
    <text evidence="12">Lacks conserved residue(s) required for the propagation of feature annotation.</text>
</comment>
<reference evidence="14" key="1">
    <citation type="submission" date="2023-08" db="EMBL/GenBank/DDBJ databases">
        <title>Genomic characterization of piscicolin 126 produced by Carnobacterium maltaromaticum CM22 strain isolated from salmon (Salmo salar).</title>
        <authorList>
            <person name="Gonzalez-Gragera E."/>
            <person name="Garcia-Lopez J.D."/>
            <person name="Teso-Perez C."/>
            <person name="Gimenez-Hernandez I."/>
            <person name="Peralta-Sanchez J.M."/>
            <person name="Valdivia E."/>
            <person name="Montalban-Lopez M."/>
            <person name="Martin-Platero A.M."/>
            <person name="Banos A."/>
            <person name="Martinez-Bueno M."/>
        </authorList>
    </citation>
    <scope>NUCLEOTIDE SEQUENCE</scope>
    <source>
        <strain evidence="14">CM22</strain>
    </source>
</reference>
<comment type="cofactor">
    <cofactor evidence="12">
        <name>Mg(2+)</name>
        <dbReference type="ChEBI" id="CHEBI:18420"/>
    </cofactor>
    <text evidence="12">Requires a divalent cation, most likely magnesium in vivo, as an electrophilic catalyst to aid phosphoryl group transfer. It is the chelate of the metal and the nucleotide that is the actual substrate.</text>
</comment>
<keyword evidence="7 12" id="KW-0418">Kinase</keyword>
<evidence type="ECO:0000256" key="2">
    <source>
        <dbReference type="ARBA" id="ARBA00012035"/>
    </source>
</evidence>
<evidence type="ECO:0000256" key="3">
    <source>
        <dbReference type="ARBA" id="ARBA00016943"/>
    </source>
</evidence>
<feature type="binding site" evidence="12">
    <location>
        <position position="277"/>
    </location>
    <ligand>
        <name>K(+)</name>
        <dbReference type="ChEBI" id="CHEBI:29103"/>
    </ligand>
</feature>
<dbReference type="InterPro" id="IPR011611">
    <property type="entry name" value="PfkB_dom"/>
</dbReference>
<feature type="binding site" evidence="12">
    <location>
        <position position="272"/>
    </location>
    <ligand>
        <name>K(+)</name>
        <dbReference type="ChEBI" id="CHEBI:29103"/>
    </ligand>
</feature>
<feature type="binding site" evidence="12">
    <location>
        <position position="139"/>
    </location>
    <ligand>
        <name>substrate</name>
    </ligand>
</feature>
<organism evidence="14 15">
    <name type="scientific">Carnobacterium maltaromaticum</name>
    <name type="common">Carnobacterium piscicola</name>
    <dbReference type="NCBI Taxonomy" id="2751"/>
    <lineage>
        <taxon>Bacteria</taxon>
        <taxon>Bacillati</taxon>
        <taxon>Bacillota</taxon>
        <taxon>Bacilli</taxon>
        <taxon>Lactobacillales</taxon>
        <taxon>Carnobacteriaceae</taxon>
        <taxon>Carnobacterium</taxon>
    </lineage>
</organism>
<keyword evidence="11 12" id="KW-0119">Carbohydrate metabolism</keyword>
<dbReference type="HAMAP" id="MF_01987">
    <property type="entry name" value="Ribokinase"/>
    <property type="match status" value="1"/>
</dbReference>
<sequence>MSKITVIGSLATDFVVSVDKRPVVGETIIGNDFKTTFGGKGANQAVAAARLGSHVAMIGKVGADSFGTEIIANLKENQISVSGVEPVTHLPSGSAHITLADGDNSIVVISGANNAVDIQQLTKNQERIKTSDLVLLQQEIPSETVEAIVDFCYQHKIPTVLNPAPARSISQNVIDKVTYLTPNEHEFEELFPQLTVSEGLAKYPNKLIITVGSKGVLFNNGQEEILVPSYQVTPVDTTGAGDTFNGAFSVALTNQLSVAESIRFGNLAASLSIQKFGAQGGMPKLEELKEQPGYEKTWNFK</sequence>
<feature type="binding site" evidence="12">
    <location>
        <position position="236"/>
    </location>
    <ligand>
        <name>K(+)</name>
        <dbReference type="ChEBI" id="CHEBI:29103"/>
    </ligand>
</feature>
<dbReference type="Gene3D" id="3.40.1190.20">
    <property type="match status" value="1"/>
</dbReference>
<feature type="binding site" evidence="12">
    <location>
        <position position="238"/>
    </location>
    <ligand>
        <name>K(+)</name>
        <dbReference type="ChEBI" id="CHEBI:29103"/>
    </ligand>
</feature>
<feature type="binding site" evidence="12">
    <location>
        <begin position="39"/>
        <end position="43"/>
    </location>
    <ligand>
        <name>substrate</name>
    </ligand>
</feature>
<dbReference type="PANTHER" id="PTHR10584">
    <property type="entry name" value="SUGAR KINASE"/>
    <property type="match status" value="1"/>
</dbReference>
<evidence type="ECO:0000259" key="13">
    <source>
        <dbReference type="Pfam" id="PF00294"/>
    </source>
</evidence>
<comment type="similarity">
    <text evidence="12">Belongs to the carbohydrate kinase PfkB family. Ribokinase subfamily.</text>
</comment>
<evidence type="ECO:0000256" key="8">
    <source>
        <dbReference type="ARBA" id="ARBA00022840"/>
    </source>
</evidence>
<comment type="caution">
    <text evidence="14">The sequence shown here is derived from an EMBL/GenBank/DDBJ whole genome shotgun (WGS) entry which is preliminary data.</text>
</comment>
<feature type="binding site" evidence="12">
    <location>
        <position position="275"/>
    </location>
    <ligand>
        <name>K(+)</name>
        <dbReference type="ChEBI" id="CHEBI:29103"/>
    </ligand>
</feature>
<dbReference type="RefSeq" id="WP_229252219.1">
    <property type="nucleotide sequence ID" value="NZ_CBCPHT010000001.1"/>
</dbReference>
<evidence type="ECO:0000256" key="5">
    <source>
        <dbReference type="ARBA" id="ARBA00022723"/>
    </source>
</evidence>
<comment type="subcellular location">
    <subcellularLocation>
        <location evidence="12">Cytoplasm</location>
    </subcellularLocation>
</comment>
<dbReference type="GO" id="GO:0005524">
    <property type="term" value="F:ATP binding"/>
    <property type="evidence" value="ECO:0007669"/>
    <property type="project" value="UniProtKB-UniRule"/>
</dbReference>
<dbReference type="CDD" id="cd01174">
    <property type="entry name" value="ribokinase"/>
    <property type="match status" value="1"/>
</dbReference>
<keyword evidence="5 12" id="KW-0479">Metal-binding</keyword>
<keyword evidence="9 12" id="KW-0460">Magnesium</keyword>
<comment type="pathway">
    <text evidence="12">Carbohydrate metabolism; D-ribose degradation; D-ribose 5-phosphate from beta-D-ribopyranose: step 2/2.</text>
</comment>
<keyword evidence="4 12" id="KW-0808">Transferase</keyword>
<evidence type="ECO:0000256" key="1">
    <source>
        <dbReference type="ARBA" id="ARBA00005380"/>
    </source>
</evidence>
<accession>A0AAW9K6Q3</accession>
<gene>
    <name evidence="12 14" type="primary">rbsK</name>
    <name evidence="14" type="ORF">RAK27_09715</name>
</gene>
<dbReference type="GO" id="GO:0019303">
    <property type="term" value="P:D-ribose catabolic process"/>
    <property type="evidence" value="ECO:0007669"/>
    <property type="project" value="UniProtKB-UniRule"/>
</dbReference>
<keyword evidence="8 12" id="KW-0067">ATP-binding</keyword>
<dbReference type="InterPro" id="IPR011877">
    <property type="entry name" value="Ribokinase"/>
</dbReference>
<evidence type="ECO:0000256" key="9">
    <source>
        <dbReference type="ARBA" id="ARBA00022842"/>
    </source>
</evidence>
<feature type="binding site" evidence="12">
    <location>
        <begin position="210"/>
        <end position="215"/>
    </location>
    <ligand>
        <name>ATP</name>
        <dbReference type="ChEBI" id="CHEBI:30616"/>
    </ligand>
</feature>
<dbReference type="PANTHER" id="PTHR10584:SF166">
    <property type="entry name" value="RIBOKINASE"/>
    <property type="match status" value="1"/>
</dbReference>
<evidence type="ECO:0000313" key="14">
    <source>
        <dbReference type="EMBL" id="MDZ5758931.1"/>
    </source>
</evidence>
<evidence type="ECO:0000256" key="10">
    <source>
        <dbReference type="ARBA" id="ARBA00022958"/>
    </source>
</evidence>
<evidence type="ECO:0000256" key="6">
    <source>
        <dbReference type="ARBA" id="ARBA00022741"/>
    </source>
</evidence>
<comment type="catalytic activity">
    <reaction evidence="12">
        <text>D-ribose + ATP = D-ribose 5-phosphate + ADP + H(+)</text>
        <dbReference type="Rhea" id="RHEA:13697"/>
        <dbReference type="ChEBI" id="CHEBI:15378"/>
        <dbReference type="ChEBI" id="CHEBI:30616"/>
        <dbReference type="ChEBI" id="CHEBI:47013"/>
        <dbReference type="ChEBI" id="CHEBI:78346"/>
        <dbReference type="ChEBI" id="CHEBI:456216"/>
        <dbReference type="EC" id="2.7.1.15"/>
    </reaction>
</comment>
<dbReference type="GO" id="GO:0046872">
    <property type="term" value="F:metal ion binding"/>
    <property type="evidence" value="ECO:0007669"/>
    <property type="project" value="UniProtKB-KW"/>
</dbReference>
<dbReference type="Proteomes" id="UP001290462">
    <property type="component" value="Unassembled WGS sequence"/>
</dbReference>
<keyword evidence="10 12" id="KW-0630">Potassium</keyword>
<dbReference type="NCBIfam" id="TIGR02152">
    <property type="entry name" value="D_ribokin_bact"/>
    <property type="match status" value="1"/>
</dbReference>
<protein>
    <recommendedName>
        <fullName evidence="3 12">Ribokinase</fullName>
        <shortName evidence="12">RK</shortName>
        <ecNumber evidence="2 12">2.7.1.15</ecNumber>
    </recommendedName>
</protein>
<feature type="domain" description="Carbohydrate kinase PfkB" evidence="13">
    <location>
        <begin position="1"/>
        <end position="284"/>
    </location>
</feature>
<feature type="binding site" evidence="12">
    <location>
        <position position="242"/>
    </location>
    <ligand>
        <name>substrate</name>
    </ligand>
</feature>
<dbReference type="GO" id="GO:0004747">
    <property type="term" value="F:ribokinase activity"/>
    <property type="evidence" value="ECO:0007669"/>
    <property type="project" value="UniProtKB-UniRule"/>
</dbReference>
<feature type="binding site" evidence="12">
    <location>
        <position position="183"/>
    </location>
    <ligand>
        <name>ATP</name>
        <dbReference type="ChEBI" id="CHEBI:30616"/>
    </ligand>
</feature>
<dbReference type="AlphaFoldDB" id="A0AAW9K6Q3"/>
<dbReference type="PRINTS" id="PR00990">
    <property type="entry name" value="RIBOKINASE"/>
</dbReference>
<dbReference type="EMBL" id="JAVBVO010000003">
    <property type="protein sequence ID" value="MDZ5758931.1"/>
    <property type="molecule type" value="Genomic_DNA"/>
</dbReference>
<comment type="function">
    <text evidence="12">Catalyzes the phosphorylation of ribose at O-5 in a reaction requiring ATP and magnesium. The resulting D-ribose-5-phosphate can then be used either for sythesis of nucleotides, histidine, and tryptophan, or as a component of the pentose phosphate pathway.</text>
</comment>
<dbReference type="InterPro" id="IPR029056">
    <property type="entry name" value="Ribokinase-like"/>
</dbReference>
<dbReference type="PROSITE" id="PS00584">
    <property type="entry name" value="PFKB_KINASES_2"/>
    <property type="match status" value="1"/>
</dbReference>
<feature type="binding site" evidence="12">
    <location>
        <position position="266"/>
    </location>
    <ligand>
        <name>ATP</name>
        <dbReference type="ChEBI" id="CHEBI:30616"/>
    </ligand>
</feature>
<proteinExistence type="inferred from homology"/>
<evidence type="ECO:0000256" key="7">
    <source>
        <dbReference type="ARBA" id="ARBA00022777"/>
    </source>
</evidence>
<dbReference type="GO" id="GO:0005829">
    <property type="term" value="C:cytosol"/>
    <property type="evidence" value="ECO:0007669"/>
    <property type="project" value="TreeGrafter"/>
</dbReference>
<comment type="activity regulation">
    <text evidence="12">Activated by a monovalent cation that binds near, but not in, the active site. The most likely occupant of the site in vivo is potassium. Ion binding induces a conformational change that may alter substrate affinity.</text>
</comment>
<feature type="binding site" evidence="12">
    <location>
        <begin position="11"/>
        <end position="13"/>
    </location>
    <ligand>
        <name>substrate</name>
    </ligand>
</feature>